<gene>
    <name evidence="2" type="ORF">V8F66_06910</name>
</gene>
<evidence type="ECO:0000256" key="1">
    <source>
        <dbReference type="PROSITE-ProRule" id="PRU00339"/>
    </source>
</evidence>
<dbReference type="InterPro" id="IPR019734">
    <property type="entry name" value="TPR_rpt"/>
</dbReference>
<proteinExistence type="predicted"/>
<accession>A0AAU7XRC3</accession>
<reference evidence="2" key="1">
    <citation type="submission" date="2024-02" db="EMBL/GenBank/DDBJ databases">
        <title>Complete genome sequence of Vreelandella sp. SM1641, a marine exopolysaccharide-producing bacterium isolated from deep-sea hydrothermal sediment of the southwest Indian Ocean.</title>
        <authorList>
            <person name="Zhu H."/>
            <person name="Sun M."/>
        </authorList>
    </citation>
    <scope>NUCLEOTIDE SEQUENCE</scope>
    <source>
        <strain evidence="2">SM1641</strain>
    </source>
</reference>
<organism evidence="2">
    <name type="scientific">Vreelandella sp. SM1641</name>
    <dbReference type="NCBI Taxonomy" id="3126101"/>
    <lineage>
        <taxon>Bacteria</taxon>
        <taxon>Pseudomonadati</taxon>
        <taxon>Pseudomonadota</taxon>
        <taxon>Gammaproteobacteria</taxon>
        <taxon>Oceanospirillales</taxon>
        <taxon>Halomonadaceae</taxon>
        <taxon>Vreelandella</taxon>
    </lineage>
</organism>
<dbReference type="Gene3D" id="3.40.50.300">
    <property type="entry name" value="P-loop containing nucleotide triphosphate hydrolases"/>
    <property type="match status" value="1"/>
</dbReference>
<evidence type="ECO:0000313" key="2">
    <source>
        <dbReference type="EMBL" id="XBY60201.1"/>
    </source>
</evidence>
<feature type="repeat" description="TPR" evidence="1">
    <location>
        <begin position="375"/>
        <end position="408"/>
    </location>
</feature>
<dbReference type="AlphaFoldDB" id="A0AAU7XRC3"/>
<dbReference type="RefSeq" id="WP_144408595.1">
    <property type="nucleotide sequence ID" value="NZ_CP158484.1"/>
</dbReference>
<sequence length="422" mass="47477">MSKLILHIGMPKTGTSSIQETLFSQEQLGEFSYAKLGVVNHGGIITSFFSEDPYAWRGHRVAGRSPEEVARFNRQISVKLNEICLAQGQQIISGEDIWHMVESALVKLRDYFASQFDCIKVIGYVRPPASFIGSAFQQLVKNHDLARLTPSAYYPHYRNKFEKFDRVFGRDNVTLRVFAPEQLEGGDAVVDFCQLLGEPIPSEKIQRVNESLSLEATAVLFAYRREGPQYAAYPGKARDNNALVASLADFGSRKLRFAGALIDPVLEKHRDDIAWMEQRLGLPITDQGSMDSEAITSEAQLLKIAVEQFDALKNYVKQQKEKADPTPQQLAHWIEKLRTAIAGRNSNGLVPVYGSQCFFTEKQIALLEDEKLPPVVALRELALAFERHGRIEEAIKVIEAAITLRPDVEGLYKLKDRLVARR</sequence>
<dbReference type="InterPro" id="IPR027417">
    <property type="entry name" value="P-loop_NTPase"/>
</dbReference>
<dbReference type="SUPFAM" id="SSF52540">
    <property type="entry name" value="P-loop containing nucleoside triphosphate hydrolases"/>
    <property type="match status" value="1"/>
</dbReference>
<dbReference type="PROSITE" id="PS50005">
    <property type="entry name" value="TPR"/>
    <property type="match status" value="1"/>
</dbReference>
<protein>
    <submittedName>
        <fullName evidence="2">Uncharacterized protein</fullName>
    </submittedName>
</protein>
<keyword evidence="1" id="KW-0802">TPR repeat</keyword>
<dbReference type="KEGG" id="vrs:V8F66_06910"/>
<dbReference type="EMBL" id="CP158484">
    <property type="protein sequence ID" value="XBY60201.1"/>
    <property type="molecule type" value="Genomic_DNA"/>
</dbReference>
<name>A0AAU7XRC3_9GAMM</name>